<name>A0A167T7X7_9AGAM</name>
<reference evidence="2 3" key="1">
    <citation type="journal article" date="2016" name="Mol. Biol. Evol.">
        <title>Comparative Genomics of Early-Diverging Mushroom-Forming Fungi Provides Insights into the Origins of Lignocellulose Decay Capabilities.</title>
        <authorList>
            <person name="Nagy L.G."/>
            <person name="Riley R."/>
            <person name="Tritt A."/>
            <person name="Adam C."/>
            <person name="Daum C."/>
            <person name="Floudas D."/>
            <person name="Sun H."/>
            <person name="Yadav J.S."/>
            <person name="Pangilinan J."/>
            <person name="Larsson K.H."/>
            <person name="Matsuura K."/>
            <person name="Barry K."/>
            <person name="Labutti K."/>
            <person name="Kuo R."/>
            <person name="Ohm R.A."/>
            <person name="Bhattacharya S.S."/>
            <person name="Shirouzu T."/>
            <person name="Yoshinaga Y."/>
            <person name="Martin F.M."/>
            <person name="Grigoriev I.V."/>
            <person name="Hibbett D.S."/>
        </authorList>
    </citation>
    <scope>NUCLEOTIDE SEQUENCE [LARGE SCALE GENOMIC DNA]</scope>
    <source>
        <strain evidence="2 3">CBS 109695</strain>
    </source>
</reference>
<dbReference type="EMBL" id="KV418388">
    <property type="protein sequence ID" value="KZP02656.1"/>
    <property type="molecule type" value="Genomic_DNA"/>
</dbReference>
<feature type="compositionally biased region" description="Polar residues" evidence="1">
    <location>
        <begin position="161"/>
        <end position="174"/>
    </location>
</feature>
<protein>
    <submittedName>
        <fullName evidence="2">Uncharacterized protein</fullName>
    </submittedName>
</protein>
<sequence>MFTNAQEEHPFDHTQATYKAAQTTVWLHTSISDASQQTERGHSNCSRQRYIYVLFWASGGSLVVPDWLKPLRKTSDGWRECSGSFNLDSVPIAPAGEPAYLQLTPGLLQLMTAYPIDILGLPPEPVPEPQDVSMAEPEKLGNKKEETGTLRDRGSHDANIPETSSSRYGTSTARTRVGVAHKKLRPRHHRTQ</sequence>
<keyword evidence="3" id="KW-1185">Reference proteome</keyword>
<evidence type="ECO:0000313" key="3">
    <source>
        <dbReference type="Proteomes" id="UP000076532"/>
    </source>
</evidence>
<feature type="compositionally biased region" description="Basic and acidic residues" evidence="1">
    <location>
        <begin position="136"/>
        <end position="156"/>
    </location>
</feature>
<organism evidence="2 3">
    <name type="scientific">Athelia psychrophila</name>
    <dbReference type="NCBI Taxonomy" id="1759441"/>
    <lineage>
        <taxon>Eukaryota</taxon>
        <taxon>Fungi</taxon>
        <taxon>Dikarya</taxon>
        <taxon>Basidiomycota</taxon>
        <taxon>Agaricomycotina</taxon>
        <taxon>Agaricomycetes</taxon>
        <taxon>Agaricomycetidae</taxon>
        <taxon>Atheliales</taxon>
        <taxon>Atheliaceae</taxon>
        <taxon>Athelia</taxon>
    </lineage>
</organism>
<dbReference type="AlphaFoldDB" id="A0A167T7X7"/>
<gene>
    <name evidence="2" type="ORF">FIBSPDRAFT_969743</name>
</gene>
<evidence type="ECO:0000313" key="2">
    <source>
        <dbReference type="EMBL" id="KZP02656.1"/>
    </source>
</evidence>
<dbReference type="Proteomes" id="UP000076532">
    <property type="component" value="Unassembled WGS sequence"/>
</dbReference>
<proteinExistence type="predicted"/>
<feature type="compositionally biased region" description="Basic residues" evidence="1">
    <location>
        <begin position="179"/>
        <end position="192"/>
    </location>
</feature>
<accession>A0A167T7X7</accession>
<feature type="region of interest" description="Disordered" evidence="1">
    <location>
        <begin position="122"/>
        <end position="192"/>
    </location>
</feature>
<evidence type="ECO:0000256" key="1">
    <source>
        <dbReference type="SAM" id="MobiDB-lite"/>
    </source>
</evidence>